<accession>A0A2N2F4B5</accession>
<evidence type="ECO:0000313" key="2">
    <source>
        <dbReference type="EMBL" id="PKN02993.1"/>
    </source>
</evidence>
<dbReference type="Proteomes" id="UP000233417">
    <property type="component" value="Unassembled WGS sequence"/>
</dbReference>
<gene>
    <name evidence="2" type="ORF">CVU76_03130</name>
</gene>
<proteinExistence type="predicted"/>
<dbReference type="AlphaFoldDB" id="A0A2N2F4B5"/>
<protein>
    <submittedName>
        <fullName evidence="2">Uncharacterized protein</fullName>
    </submittedName>
</protein>
<dbReference type="EMBL" id="PHAO01000001">
    <property type="protein sequence ID" value="PKN02993.1"/>
    <property type="molecule type" value="Genomic_DNA"/>
</dbReference>
<name>A0A2N2F4B5_9BACT</name>
<sequence>MNKKINFFLVSILAIGFLALFNTPVLADGYSPYEPHIPEPTGLIDGMVFNIVAVISYLSGIASIGIAKILSSKIA</sequence>
<organism evidence="2 3">
    <name type="scientific">Candidatus Dojkabacteria bacterium HGW-Dojkabacteria-1</name>
    <dbReference type="NCBI Taxonomy" id="2013761"/>
    <lineage>
        <taxon>Bacteria</taxon>
        <taxon>Candidatus Dojkabacteria</taxon>
    </lineage>
</organism>
<evidence type="ECO:0000313" key="3">
    <source>
        <dbReference type="Proteomes" id="UP000233417"/>
    </source>
</evidence>
<keyword evidence="1" id="KW-0812">Transmembrane</keyword>
<keyword evidence="1" id="KW-0472">Membrane</keyword>
<reference evidence="2 3" key="1">
    <citation type="journal article" date="2017" name="ISME J.">
        <title>Potential for microbial H2 and metal transformations associated with novel bacteria and archaea in deep terrestrial subsurface sediments.</title>
        <authorList>
            <person name="Hernsdorf A.W."/>
            <person name="Amano Y."/>
            <person name="Miyakawa K."/>
            <person name="Ise K."/>
            <person name="Suzuki Y."/>
            <person name="Anantharaman K."/>
            <person name="Probst A."/>
            <person name="Burstein D."/>
            <person name="Thomas B.C."/>
            <person name="Banfield J.F."/>
        </authorList>
    </citation>
    <scope>NUCLEOTIDE SEQUENCE [LARGE SCALE GENOMIC DNA]</scope>
    <source>
        <strain evidence="2">HGW-Dojkabacteria-1</strain>
    </source>
</reference>
<evidence type="ECO:0000256" key="1">
    <source>
        <dbReference type="SAM" id="Phobius"/>
    </source>
</evidence>
<comment type="caution">
    <text evidence="2">The sequence shown here is derived from an EMBL/GenBank/DDBJ whole genome shotgun (WGS) entry which is preliminary data.</text>
</comment>
<feature type="transmembrane region" description="Helical" evidence="1">
    <location>
        <begin position="51"/>
        <end position="70"/>
    </location>
</feature>
<keyword evidence="1" id="KW-1133">Transmembrane helix</keyword>